<dbReference type="AlphaFoldDB" id="A0A1M6WE04"/>
<sequence>MSYEATLVIVMDKKTGEEKERYLINERPATKTLEEYLTPAAEYLAAVLKLSS</sequence>
<proteinExistence type="predicted"/>
<reference evidence="2" key="1">
    <citation type="submission" date="2016-11" db="EMBL/GenBank/DDBJ databases">
        <authorList>
            <person name="Varghese N."/>
            <person name="Submissions S."/>
        </authorList>
    </citation>
    <scope>NUCLEOTIDE SEQUENCE [LARGE SCALE GENOMIC DNA]</scope>
    <source>
        <strain evidence="2">DSM 10349</strain>
    </source>
</reference>
<name>A0A1M6WE04_9FIRM</name>
<organism evidence="1 2">
    <name type="scientific">Desulforamulus aeronauticus DSM 10349</name>
    <dbReference type="NCBI Taxonomy" id="1121421"/>
    <lineage>
        <taxon>Bacteria</taxon>
        <taxon>Bacillati</taxon>
        <taxon>Bacillota</taxon>
        <taxon>Clostridia</taxon>
        <taxon>Eubacteriales</taxon>
        <taxon>Peptococcaceae</taxon>
        <taxon>Desulforamulus</taxon>
    </lineage>
</organism>
<evidence type="ECO:0000313" key="2">
    <source>
        <dbReference type="Proteomes" id="UP000183997"/>
    </source>
</evidence>
<gene>
    <name evidence="1" type="ORF">SAMN02745123_03586</name>
</gene>
<accession>A0A1M6WE04</accession>
<dbReference type="RefSeq" id="WP_175549064.1">
    <property type="nucleotide sequence ID" value="NZ_FRAR01000030.1"/>
</dbReference>
<dbReference type="EMBL" id="FRAR01000030">
    <property type="protein sequence ID" value="SHK92033.1"/>
    <property type="molecule type" value="Genomic_DNA"/>
</dbReference>
<dbReference type="Proteomes" id="UP000183997">
    <property type="component" value="Unassembled WGS sequence"/>
</dbReference>
<keyword evidence="2" id="KW-1185">Reference proteome</keyword>
<dbReference type="STRING" id="1121421.SAMN02745123_03586"/>
<evidence type="ECO:0000313" key="1">
    <source>
        <dbReference type="EMBL" id="SHK92033.1"/>
    </source>
</evidence>
<protein>
    <submittedName>
        <fullName evidence="1">Uncharacterized protein</fullName>
    </submittedName>
</protein>